<protein>
    <recommendedName>
        <fullName evidence="12">Coatomer subunit beta'</fullName>
    </recommendedName>
</protein>
<evidence type="ECO:0000313" key="17">
    <source>
        <dbReference type="EMBL" id="CAH3107941.1"/>
    </source>
</evidence>
<keyword evidence="7 12" id="KW-0931">ER-Golgi transport</keyword>
<evidence type="ECO:0000256" key="13">
    <source>
        <dbReference type="PROSITE-ProRule" id="PRU00221"/>
    </source>
</evidence>
<name>A0ABN8NG23_9CNID</name>
<dbReference type="InterPro" id="IPR050844">
    <property type="entry name" value="Coatomer_complex_subunit"/>
</dbReference>
<feature type="compositionally biased region" description="Basic and acidic residues" evidence="14">
    <location>
        <begin position="881"/>
        <end position="894"/>
    </location>
</feature>
<evidence type="ECO:0000256" key="2">
    <source>
        <dbReference type="ARBA" id="ARBA00010844"/>
    </source>
</evidence>
<dbReference type="InterPro" id="IPR006692">
    <property type="entry name" value="Beta-prop_COPA/B_2nd"/>
</dbReference>
<dbReference type="InterPro" id="IPR016453">
    <property type="entry name" value="COPB2"/>
</dbReference>
<evidence type="ECO:0000256" key="14">
    <source>
        <dbReference type="SAM" id="MobiDB-lite"/>
    </source>
</evidence>
<accession>A0ABN8NG23</accession>
<dbReference type="SUPFAM" id="SSF50978">
    <property type="entry name" value="WD40 repeat-like"/>
    <property type="match status" value="2"/>
</dbReference>
<evidence type="ECO:0000256" key="9">
    <source>
        <dbReference type="ARBA" id="ARBA00023034"/>
    </source>
</evidence>
<keyword evidence="4 12" id="KW-0963">Cytoplasm</keyword>
<keyword evidence="5 13" id="KW-0853">WD repeat</keyword>
<proteinExistence type="inferred from homology"/>
<dbReference type="SMART" id="SM00320">
    <property type="entry name" value="WD40"/>
    <property type="match status" value="5"/>
</dbReference>
<keyword evidence="8 12" id="KW-0653">Protein transport</keyword>
<keyword evidence="11 12" id="KW-0968">Cytoplasmic vesicle</keyword>
<dbReference type="Pfam" id="PF00400">
    <property type="entry name" value="WD40"/>
    <property type="match status" value="5"/>
</dbReference>
<reference evidence="17 18" key="1">
    <citation type="submission" date="2022-05" db="EMBL/GenBank/DDBJ databases">
        <authorList>
            <consortium name="Genoscope - CEA"/>
            <person name="William W."/>
        </authorList>
    </citation>
    <scope>NUCLEOTIDE SEQUENCE [LARGE SCALE GENOMIC DNA]</scope>
</reference>
<evidence type="ECO:0000259" key="16">
    <source>
        <dbReference type="Pfam" id="PF23953"/>
    </source>
</evidence>
<dbReference type="InterPro" id="IPR015943">
    <property type="entry name" value="WD40/YVTN_repeat-like_dom_sf"/>
</dbReference>
<dbReference type="InterPro" id="IPR001680">
    <property type="entry name" value="WD40_rpt"/>
</dbReference>
<dbReference type="CDD" id="cd22947">
    <property type="entry name" value="Coatomer_WDAD_beta-like"/>
    <property type="match status" value="1"/>
</dbReference>
<feature type="compositionally biased region" description="Acidic residues" evidence="14">
    <location>
        <begin position="895"/>
        <end position="930"/>
    </location>
</feature>
<keyword evidence="18" id="KW-1185">Reference proteome</keyword>
<evidence type="ECO:0000256" key="10">
    <source>
        <dbReference type="ARBA" id="ARBA00023136"/>
    </source>
</evidence>
<dbReference type="PANTHER" id="PTHR19876:SF2">
    <property type="entry name" value="COATOMER SUBUNIT BETA"/>
    <property type="match status" value="1"/>
</dbReference>
<feature type="domain" description="COPA/B TPR" evidence="16">
    <location>
        <begin position="564"/>
        <end position="744"/>
    </location>
</feature>
<dbReference type="PROSITE" id="PS50082">
    <property type="entry name" value="WD_REPEATS_2"/>
    <property type="match status" value="4"/>
</dbReference>
<dbReference type="CDD" id="cd00200">
    <property type="entry name" value="WD40"/>
    <property type="match status" value="1"/>
</dbReference>
<dbReference type="PRINTS" id="PR00320">
    <property type="entry name" value="GPROTEINBRPT"/>
</dbReference>
<evidence type="ECO:0000256" key="7">
    <source>
        <dbReference type="ARBA" id="ARBA00022892"/>
    </source>
</evidence>
<feature type="repeat" description="WD" evidence="13">
    <location>
        <begin position="152"/>
        <end position="195"/>
    </location>
</feature>
<feature type="repeat" description="WD" evidence="13">
    <location>
        <begin position="109"/>
        <end position="151"/>
    </location>
</feature>
<evidence type="ECO:0000259" key="15">
    <source>
        <dbReference type="Pfam" id="PF04053"/>
    </source>
</evidence>
<feature type="region of interest" description="Disordered" evidence="14">
    <location>
        <begin position="846"/>
        <end position="930"/>
    </location>
</feature>
<keyword evidence="9 12" id="KW-0333">Golgi apparatus</keyword>
<organism evidence="17 18">
    <name type="scientific">Porites lobata</name>
    <dbReference type="NCBI Taxonomy" id="104759"/>
    <lineage>
        <taxon>Eukaryota</taxon>
        <taxon>Metazoa</taxon>
        <taxon>Cnidaria</taxon>
        <taxon>Anthozoa</taxon>
        <taxon>Hexacorallia</taxon>
        <taxon>Scleractinia</taxon>
        <taxon>Fungiina</taxon>
        <taxon>Poritidae</taxon>
        <taxon>Porites</taxon>
    </lineage>
</organism>
<dbReference type="Gene3D" id="2.130.10.10">
    <property type="entry name" value="YVTN repeat-like/Quinoprotein amine dehydrogenase"/>
    <property type="match status" value="1"/>
</dbReference>
<dbReference type="PROSITE" id="PS50294">
    <property type="entry name" value="WD_REPEATS_REGION"/>
    <property type="match status" value="4"/>
</dbReference>
<evidence type="ECO:0000256" key="12">
    <source>
        <dbReference type="PIRNR" id="PIRNR005567"/>
    </source>
</evidence>
<keyword evidence="3 12" id="KW-0813">Transport</keyword>
<dbReference type="InterPro" id="IPR020472">
    <property type="entry name" value="WD40_PAC1"/>
</dbReference>
<dbReference type="InterPro" id="IPR056176">
    <property type="entry name" value="TPR_COPA_B"/>
</dbReference>
<feature type="domain" description="COPA/B second beta-propeller" evidence="15">
    <location>
        <begin position="290"/>
        <end position="547"/>
    </location>
</feature>
<sequence length="930" mass="104609">MLASLYNGNVHVWNYESQALVKTFEVTDLPVRTAKFVPRKNWIVTGSDDMMLRVFNYNTLERVHGFEAHSDYLRSIAVHPSQPYILTSSDDMLIKLWDWEKKWLCSQIFEGHTHYVMQIVINPKDNNQFASASLDRTIKVWQLGSTTPNFTLEGHEKGVNCVDYFHGGEKPYLISGADDRLVKIWDYQNKTCVQTLEGHAQNISCVGFHPELPIILTGSEDGTVRIWQANTYRLESTLNYGLERVWSMAMLKGSNNVALGYDEGSILIKLGREEPAMSMDANGKIIFAKHSEIQQANLKNIADHDAKDGERLPLAIKDMGPCEMFPQTLSHNPNGRFVVVCGDGEYIIYTAMALRNKSFGSAQEFVWASDSSEYAIRDGNKIKIFKNFKERKSFKPEYGAENIYGGHLLGVKSVSGLGFFDWESTDLVRRIEIQPKSIYWSDSGELCCIATEESFFILKYSAENVARAQETPEVMTEDGIEDAFDVCGEIEDCVKTGIWVGDCFIYTNAVNRLNYYVGGEIVTIAHLDRTMYILGYIPKDNKLYLSDKDMNVVGYSLLLSVLEYQTAVMRQDFETAKQVLPTIPREQRNRVAHFLEKQGFKQQALVVSCDPEHRFDLAIQLSELKIAYEIASESESEQKWKQLAELAISKCQFQLAQECLINAQDFGGLLLLATSAGDADMILRLAETSAQKGKNNVAFLAYFLLGRLEEGIELLCSTGRYPEAAFMARTYLPSHVSKIVKLWKEDLGKVNKKAADSLADPSEYENLFPEFQEALQAEKFLKRERVQMKPASQYKNVQHNAERDVFEEMKAAKEEGSLDSILAAVENLTFNEPSASKPMVPSVPTFAASPASVSSPPPPGPADRPSAAVSSAAVPPSAKAPDIDKKEEVKKDKDEDFDDDFDDFDQDDDDDLNVDDDDLLNDDDDDLLDD</sequence>
<feature type="repeat" description="WD" evidence="13">
    <location>
        <begin position="196"/>
        <end position="237"/>
    </location>
</feature>
<dbReference type="Pfam" id="PF23953">
    <property type="entry name" value="TPR_COPA_B"/>
    <property type="match status" value="1"/>
</dbReference>
<dbReference type="Gene3D" id="1.25.40.470">
    <property type="match status" value="1"/>
</dbReference>
<dbReference type="PIRSF" id="PIRSF005567">
    <property type="entry name" value="Coatomer_beta'_subunit"/>
    <property type="match status" value="1"/>
</dbReference>
<evidence type="ECO:0000313" key="18">
    <source>
        <dbReference type="Proteomes" id="UP001159405"/>
    </source>
</evidence>
<feature type="repeat" description="WD" evidence="13">
    <location>
        <begin position="66"/>
        <end position="98"/>
    </location>
</feature>
<feature type="compositionally biased region" description="Low complexity" evidence="14">
    <location>
        <begin position="863"/>
        <end position="880"/>
    </location>
</feature>
<dbReference type="Pfam" id="PF04053">
    <property type="entry name" value="B-prop_COPA_B_2nd"/>
    <property type="match status" value="1"/>
</dbReference>
<keyword evidence="6" id="KW-0677">Repeat</keyword>
<evidence type="ECO:0000256" key="3">
    <source>
        <dbReference type="ARBA" id="ARBA00022448"/>
    </source>
</evidence>
<gene>
    <name evidence="17" type="ORF">PLOB_00016602</name>
</gene>
<evidence type="ECO:0000256" key="4">
    <source>
        <dbReference type="ARBA" id="ARBA00022490"/>
    </source>
</evidence>
<comment type="caution">
    <text evidence="17">The sequence shown here is derived from an EMBL/GenBank/DDBJ whole genome shotgun (WGS) entry which is preliminary data.</text>
</comment>
<comment type="function">
    <text evidence="12">The coatomer is a cytosolic protein complex that binds to dilysine motifs and reversibly associates with Golgi non-clathrin-coated vesicles, which further mediate biosynthetic protein transport from the ER, via the Golgi up to the trans Golgi network. Coatomer complex is required for budding from Golgi membranes, and is essential for the retrograde Golgi-to-ER transport of dilysine-tagged proteins.</text>
</comment>
<evidence type="ECO:0000256" key="6">
    <source>
        <dbReference type="ARBA" id="ARBA00022737"/>
    </source>
</evidence>
<evidence type="ECO:0000256" key="8">
    <source>
        <dbReference type="ARBA" id="ARBA00022927"/>
    </source>
</evidence>
<comment type="subunit">
    <text evidence="12">Oligomeric complex that consists of at least the alpha, beta, beta', gamma, delta, epsilon and zeta subunits.</text>
</comment>
<evidence type="ECO:0000256" key="11">
    <source>
        <dbReference type="ARBA" id="ARBA00023329"/>
    </source>
</evidence>
<comment type="subcellular location">
    <subcellularLocation>
        <location evidence="1 12">Cytoplasmic vesicle</location>
        <location evidence="1 12">COPI-coated vesicle membrane</location>
        <topology evidence="1 12">Peripheral membrane protein</topology>
        <orientation evidence="1 12">Cytoplasmic side</orientation>
    </subcellularLocation>
    <subcellularLocation>
        <location evidence="12">Golgi apparatus membrane</location>
        <topology evidence="12">Peripheral membrane protein</topology>
        <orientation evidence="12">Cytoplasmic side</orientation>
    </subcellularLocation>
    <text evidence="12">The coatomer is cytoplasmic or polymerized on the cytoplasmic side of the Golgi, as well as on the vesicles/buds originating from it.</text>
</comment>
<keyword evidence="10 12" id="KW-0472">Membrane</keyword>
<comment type="similarity">
    <text evidence="2 12">Belongs to the WD repeat COPB2 family.</text>
</comment>
<evidence type="ECO:0000256" key="5">
    <source>
        <dbReference type="ARBA" id="ARBA00022574"/>
    </source>
</evidence>
<dbReference type="Proteomes" id="UP001159405">
    <property type="component" value="Unassembled WGS sequence"/>
</dbReference>
<evidence type="ECO:0000256" key="1">
    <source>
        <dbReference type="ARBA" id="ARBA00004347"/>
    </source>
</evidence>
<dbReference type="InterPro" id="IPR036322">
    <property type="entry name" value="WD40_repeat_dom_sf"/>
</dbReference>
<dbReference type="EMBL" id="CALNXK010000020">
    <property type="protein sequence ID" value="CAH3107941.1"/>
    <property type="molecule type" value="Genomic_DNA"/>
</dbReference>
<dbReference type="PANTHER" id="PTHR19876">
    <property type="entry name" value="COATOMER"/>
    <property type="match status" value="1"/>
</dbReference>